<proteinExistence type="predicted"/>
<organism evidence="1 2">
    <name type="scientific">Plicaturopsis crispa FD-325 SS-3</name>
    <dbReference type="NCBI Taxonomy" id="944288"/>
    <lineage>
        <taxon>Eukaryota</taxon>
        <taxon>Fungi</taxon>
        <taxon>Dikarya</taxon>
        <taxon>Basidiomycota</taxon>
        <taxon>Agaricomycotina</taxon>
        <taxon>Agaricomycetes</taxon>
        <taxon>Agaricomycetidae</taxon>
        <taxon>Amylocorticiales</taxon>
        <taxon>Amylocorticiaceae</taxon>
        <taxon>Plicatura</taxon>
        <taxon>Plicaturopsis crispa</taxon>
    </lineage>
</organism>
<dbReference type="EMBL" id="KN832569">
    <property type="protein sequence ID" value="KII84870.1"/>
    <property type="molecule type" value="Genomic_DNA"/>
</dbReference>
<gene>
    <name evidence="1" type="ORF">PLICRDRAFT_45696</name>
</gene>
<dbReference type="Proteomes" id="UP000053263">
    <property type="component" value="Unassembled WGS sequence"/>
</dbReference>
<sequence length="393" mass="44500">MVEGSVYVLPQPQPPCQYPISCTVCQYLTSDRSPTADKTRINLIDVYRLWDMVTTVPEANHRTMLWRMVEPFIASKGYTMDPSALPDGDPLVVINGSVRWNHAHTLSALSRPAISNKSGRAVFIKSLNTCHPSAQEFPIWQSMCSPAAMQDRRNHTAPMRRVLWYTPDFTPHGYVSVPQDTRAFVVTKKYASMMVTINGIGVIVVPPDVCSCFDLIQQFFEGLEFMHSSGITHGDLGQHNIVLSRTSSGELRYLFIDFELSSSHPVPFDEPVRHHAFRRITNAGPEHSMVTPYDPFPNDIYAAGLFVETLLRANGYTYRKEWQKIPRMAEQVKWMREEDPRRRPTAAQVHSEICVLQQTLPQDVMRIPIRSSTEKDALVGRVPSFVDAVASLH</sequence>
<reference evidence="1 2" key="1">
    <citation type="submission" date="2014-06" db="EMBL/GenBank/DDBJ databases">
        <title>Evolutionary Origins and Diversification of the Mycorrhizal Mutualists.</title>
        <authorList>
            <consortium name="DOE Joint Genome Institute"/>
            <consortium name="Mycorrhizal Genomics Consortium"/>
            <person name="Kohler A."/>
            <person name="Kuo A."/>
            <person name="Nagy L.G."/>
            <person name="Floudas D."/>
            <person name="Copeland A."/>
            <person name="Barry K.W."/>
            <person name="Cichocki N."/>
            <person name="Veneault-Fourrey C."/>
            <person name="LaButti K."/>
            <person name="Lindquist E.A."/>
            <person name="Lipzen A."/>
            <person name="Lundell T."/>
            <person name="Morin E."/>
            <person name="Murat C."/>
            <person name="Riley R."/>
            <person name="Ohm R."/>
            <person name="Sun H."/>
            <person name="Tunlid A."/>
            <person name="Henrissat B."/>
            <person name="Grigoriev I.V."/>
            <person name="Hibbett D.S."/>
            <person name="Martin F."/>
        </authorList>
    </citation>
    <scope>NUCLEOTIDE SEQUENCE [LARGE SCALE GENOMIC DNA]</scope>
    <source>
        <strain evidence="1 2">FD-325 SS-3</strain>
    </source>
</reference>
<keyword evidence="2" id="KW-1185">Reference proteome</keyword>
<dbReference type="HOGENOM" id="CLU_704213_0_0_1"/>
<evidence type="ECO:0000313" key="1">
    <source>
        <dbReference type="EMBL" id="KII84870.1"/>
    </source>
</evidence>
<dbReference type="OrthoDB" id="3224178at2759"/>
<name>A0A0C9SY85_PLICR</name>
<dbReference type="SUPFAM" id="SSF56112">
    <property type="entry name" value="Protein kinase-like (PK-like)"/>
    <property type="match status" value="1"/>
</dbReference>
<dbReference type="InterPro" id="IPR011009">
    <property type="entry name" value="Kinase-like_dom_sf"/>
</dbReference>
<dbReference type="Gene3D" id="1.10.510.10">
    <property type="entry name" value="Transferase(Phosphotransferase) domain 1"/>
    <property type="match status" value="1"/>
</dbReference>
<protein>
    <submittedName>
        <fullName evidence="1">Unplaced genomic scaffold PLICRscaffold_16, whole genome shotgun sequence</fullName>
    </submittedName>
</protein>
<evidence type="ECO:0000313" key="2">
    <source>
        <dbReference type="Proteomes" id="UP000053263"/>
    </source>
</evidence>
<dbReference type="AlphaFoldDB" id="A0A0C9SY85"/>
<accession>A0A0C9SY85</accession>